<gene>
    <name evidence="4" type="ORF">M9Y10_006105</name>
</gene>
<dbReference type="Pfam" id="PF00012">
    <property type="entry name" value="HSP70"/>
    <property type="match status" value="1"/>
</dbReference>
<accession>A0ABR2JEB0</accession>
<keyword evidence="2 3" id="KW-0067">ATP-binding</keyword>
<evidence type="ECO:0000256" key="1">
    <source>
        <dbReference type="ARBA" id="ARBA00022741"/>
    </source>
</evidence>
<proteinExistence type="inferred from homology"/>
<comment type="similarity">
    <text evidence="3">Belongs to the heat shock protein 70 family.</text>
</comment>
<dbReference type="PANTHER" id="PTHR19375">
    <property type="entry name" value="HEAT SHOCK PROTEIN 70KDA"/>
    <property type="match status" value="1"/>
</dbReference>
<organism evidence="4 5">
    <name type="scientific">Tritrichomonas musculus</name>
    <dbReference type="NCBI Taxonomy" id="1915356"/>
    <lineage>
        <taxon>Eukaryota</taxon>
        <taxon>Metamonada</taxon>
        <taxon>Parabasalia</taxon>
        <taxon>Tritrichomonadida</taxon>
        <taxon>Tritrichomonadidae</taxon>
        <taxon>Tritrichomonas</taxon>
    </lineage>
</organism>
<dbReference type="Gene3D" id="2.60.34.10">
    <property type="entry name" value="Substrate Binding Domain Of DNAk, Chain A, domain 1"/>
    <property type="match status" value="1"/>
</dbReference>
<evidence type="ECO:0000256" key="3">
    <source>
        <dbReference type="RuleBase" id="RU003322"/>
    </source>
</evidence>
<dbReference type="InterPro" id="IPR018181">
    <property type="entry name" value="Heat_shock_70_CS"/>
</dbReference>
<name>A0ABR2JEB0_9EUKA</name>
<dbReference type="InterPro" id="IPR029047">
    <property type="entry name" value="HSP70_peptide-bd_sf"/>
</dbReference>
<dbReference type="Gene3D" id="3.90.640.10">
    <property type="entry name" value="Actin, Chain A, domain 4"/>
    <property type="match status" value="1"/>
</dbReference>
<dbReference type="SUPFAM" id="SSF53067">
    <property type="entry name" value="Actin-like ATPase domain"/>
    <property type="match status" value="2"/>
</dbReference>
<dbReference type="EMBL" id="JAPFFF010000012">
    <property type="protein sequence ID" value="KAK8875927.1"/>
    <property type="molecule type" value="Genomic_DNA"/>
</dbReference>
<keyword evidence="4" id="KW-0346">Stress response</keyword>
<keyword evidence="5" id="KW-1185">Reference proteome</keyword>
<comment type="caution">
    <text evidence="4">The sequence shown here is derived from an EMBL/GenBank/DDBJ whole genome shotgun (WGS) entry which is preliminary data.</text>
</comment>
<dbReference type="PROSITE" id="PS00329">
    <property type="entry name" value="HSP70_2"/>
    <property type="match status" value="1"/>
</dbReference>
<dbReference type="InterPro" id="IPR013126">
    <property type="entry name" value="Hsp_70_fam"/>
</dbReference>
<evidence type="ECO:0000256" key="2">
    <source>
        <dbReference type="ARBA" id="ARBA00022840"/>
    </source>
</evidence>
<dbReference type="Gene3D" id="3.30.420.40">
    <property type="match status" value="2"/>
</dbReference>
<sequence length="604" mass="68784">MSKHALGIDLGTTNSSVSIISGTGDKPELVADNSGTTCIPSIVNIAKHNDEIIFKVGEIARRRQFKFSKTTIYDTKRMLGRKYDDEEIQKIKWPFKIEKSETGGILICLEELNKKFKPYEISGEILKYMAEVGNSRFPKEERTNEVVITIPANFGEEQRAETLAAAQYAGLKVLKIINEPTSAGLAYGLMDKNASSRNVFIFDFGGGTLDVSLLYIDGSQIKVKDTDGNQFLGGRDFDEKTVDYFIEKLGLDSYRNNAQKRSKLREAVIKTKIELSISNFGTLISEDGDFIDYELTLKEFEEINKDLIIQIIEPVKRLLTRAKVEPNHIKDIIIVGGSAKMQFVKRILTEYFGKEPYSGIDPASAVAMGAAIIAAKTIQDINLTNQMKKLEYEDICAFSIGTSTHNGTMAVIISKGDHIPIKRDAKFHTILYRQDTFVVDIYEGESKFIKNNTYLGEFSISNIPASEDEVEFIIEFSMDQNNILSASARLVGGNLYGEATIKIEKSKLKDQKDQIKIKERDSPDNRIVEVKLFYKNIQRFINFNKEELLKYYSKYEIDRYFQEAKFNEENPDNALDIEPQISIYTKFKFKKYFHFHPNLPRFLR</sequence>
<evidence type="ECO:0000313" key="5">
    <source>
        <dbReference type="Proteomes" id="UP001470230"/>
    </source>
</evidence>
<reference evidence="4 5" key="1">
    <citation type="submission" date="2024-04" db="EMBL/GenBank/DDBJ databases">
        <title>Tritrichomonas musculus Genome.</title>
        <authorList>
            <person name="Alves-Ferreira E."/>
            <person name="Grigg M."/>
            <person name="Lorenzi H."/>
            <person name="Galac M."/>
        </authorList>
    </citation>
    <scope>NUCLEOTIDE SEQUENCE [LARGE SCALE GENOMIC DNA]</scope>
    <source>
        <strain evidence="4 5">EAF2021</strain>
    </source>
</reference>
<dbReference type="Proteomes" id="UP001470230">
    <property type="component" value="Unassembled WGS sequence"/>
</dbReference>
<dbReference type="InterPro" id="IPR043129">
    <property type="entry name" value="ATPase_NBD"/>
</dbReference>
<dbReference type="SUPFAM" id="SSF100920">
    <property type="entry name" value="Heat shock protein 70kD (HSP70), peptide-binding domain"/>
    <property type="match status" value="1"/>
</dbReference>
<dbReference type="PROSITE" id="PS00297">
    <property type="entry name" value="HSP70_1"/>
    <property type="match status" value="1"/>
</dbReference>
<protein>
    <submittedName>
        <fullName evidence="4">Heat shock 70 kDa protein</fullName>
    </submittedName>
</protein>
<keyword evidence="1 3" id="KW-0547">Nucleotide-binding</keyword>
<dbReference type="PRINTS" id="PR00301">
    <property type="entry name" value="HEATSHOCK70"/>
</dbReference>
<evidence type="ECO:0000313" key="4">
    <source>
        <dbReference type="EMBL" id="KAK8875927.1"/>
    </source>
</evidence>